<evidence type="ECO:0000313" key="2">
    <source>
        <dbReference type="Proteomes" id="UP000828390"/>
    </source>
</evidence>
<sequence length="81" mass="8616">MAAGSGYVPGSIPIAAILNSVPINCPKKREASSRRILLEEELMKGLYQALVGVHDASTVKNAQDGINNARNTISSAKVYFV</sequence>
<name>A0A9D4EVK6_DREPO</name>
<protein>
    <submittedName>
        <fullName evidence="1">Uncharacterized protein</fullName>
    </submittedName>
</protein>
<reference evidence="1" key="1">
    <citation type="journal article" date="2019" name="bioRxiv">
        <title>The Genome of the Zebra Mussel, Dreissena polymorpha: A Resource for Invasive Species Research.</title>
        <authorList>
            <person name="McCartney M.A."/>
            <person name="Auch B."/>
            <person name="Kono T."/>
            <person name="Mallez S."/>
            <person name="Zhang Y."/>
            <person name="Obille A."/>
            <person name="Becker A."/>
            <person name="Abrahante J.E."/>
            <person name="Garbe J."/>
            <person name="Badalamenti J.P."/>
            <person name="Herman A."/>
            <person name="Mangelson H."/>
            <person name="Liachko I."/>
            <person name="Sullivan S."/>
            <person name="Sone E.D."/>
            <person name="Koren S."/>
            <person name="Silverstein K.A.T."/>
            <person name="Beckman K.B."/>
            <person name="Gohl D.M."/>
        </authorList>
    </citation>
    <scope>NUCLEOTIDE SEQUENCE</scope>
    <source>
        <strain evidence="1">Duluth1</strain>
        <tissue evidence="1">Whole animal</tissue>
    </source>
</reference>
<proteinExistence type="predicted"/>
<evidence type="ECO:0000313" key="1">
    <source>
        <dbReference type="EMBL" id="KAH3787659.1"/>
    </source>
</evidence>
<comment type="caution">
    <text evidence="1">The sequence shown here is derived from an EMBL/GenBank/DDBJ whole genome shotgun (WGS) entry which is preliminary data.</text>
</comment>
<dbReference type="Proteomes" id="UP000828390">
    <property type="component" value="Unassembled WGS sequence"/>
</dbReference>
<dbReference type="AlphaFoldDB" id="A0A9D4EVK6"/>
<keyword evidence="2" id="KW-1185">Reference proteome</keyword>
<accession>A0A9D4EVK6</accession>
<reference evidence="1" key="2">
    <citation type="submission" date="2020-11" db="EMBL/GenBank/DDBJ databases">
        <authorList>
            <person name="McCartney M.A."/>
            <person name="Auch B."/>
            <person name="Kono T."/>
            <person name="Mallez S."/>
            <person name="Becker A."/>
            <person name="Gohl D.M."/>
            <person name="Silverstein K.A.T."/>
            <person name="Koren S."/>
            <person name="Bechman K.B."/>
            <person name="Herman A."/>
            <person name="Abrahante J.E."/>
            <person name="Garbe J."/>
        </authorList>
    </citation>
    <scope>NUCLEOTIDE SEQUENCE</scope>
    <source>
        <strain evidence="1">Duluth1</strain>
        <tissue evidence="1">Whole animal</tissue>
    </source>
</reference>
<organism evidence="1 2">
    <name type="scientific">Dreissena polymorpha</name>
    <name type="common">Zebra mussel</name>
    <name type="synonym">Mytilus polymorpha</name>
    <dbReference type="NCBI Taxonomy" id="45954"/>
    <lineage>
        <taxon>Eukaryota</taxon>
        <taxon>Metazoa</taxon>
        <taxon>Spiralia</taxon>
        <taxon>Lophotrochozoa</taxon>
        <taxon>Mollusca</taxon>
        <taxon>Bivalvia</taxon>
        <taxon>Autobranchia</taxon>
        <taxon>Heteroconchia</taxon>
        <taxon>Euheterodonta</taxon>
        <taxon>Imparidentia</taxon>
        <taxon>Neoheterodontei</taxon>
        <taxon>Myida</taxon>
        <taxon>Dreissenoidea</taxon>
        <taxon>Dreissenidae</taxon>
        <taxon>Dreissena</taxon>
    </lineage>
</organism>
<dbReference type="EMBL" id="JAIWYP010000008">
    <property type="protein sequence ID" value="KAH3787659.1"/>
    <property type="molecule type" value="Genomic_DNA"/>
</dbReference>
<gene>
    <name evidence="1" type="ORF">DPMN_165786</name>
</gene>